<evidence type="ECO:0000313" key="1">
    <source>
        <dbReference type="EMBL" id="KAH7669721.1"/>
    </source>
</evidence>
<sequence>MLEELRILGEISHPNIVKLIGYCKTEHDSEDRSCLLYEFMPEGTLSYNLFEGNKPMIRWKKRICILLDISKAVSYLHGKGLVYRDLKADNIALDSELRAKLFEFGSIVPEGTSIPSEQIGYFIVCARNTVCLCGLILTKMCVCVYILQKQQRNTMMYMLLEC</sequence>
<name>A0ACB7V893_DIOAL</name>
<keyword evidence="1" id="KW-0808">Transferase</keyword>
<dbReference type="EC" id="2.7.11.1" evidence="1"/>
<accession>A0ACB7V893</accession>
<proteinExistence type="predicted"/>
<comment type="caution">
    <text evidence="1">The sequence shown here is derived from an EMBL/GenBank/DDBJ whole genome shotgun (WGS) entry which is preliminary data.</text>
</comment>
<evidence type="ECO:0000313" key="2">
    <source>
        <dbReference type="Proteomes" id="UP000827976"/>
    </source>
</evidence>
<reference evidence="2" key="1">
    <citation type="journal article" date="2022" name="Nat. Commun.">
        <title>Chromosome evolution and the genetic basis of agronomically important traits in greater yam.</title>
        <authorList>
            <person name="Bredeson J.V."/>
            <person name="Lyons J.B."/>
            <person name="Oniyinde I.O."/>
            <person name="Okereke N.R."/>
            <person name="Kolade O."/>
            <person name="Nnabue I."/>
            <person name="Nwadili C.O."/>
            <person name="Hribova E."/>
            <person name="Parker M."/>
            <person name="Nwogha J."/>
            <person name="Shu S."/>
            <person name="Carlson J."/>
            <person name="Kariba R."/>
            <person name="Muthemba S."/>
            <person name="Knop K."/>
            <person name="Barton G.J."/>
            <person name="Sherwood A.V."/>
            <person name="Lopez-Montes A."/>
            <person name="Asiedu R."/>
            <person name="Jamnadass R."/>
            <person name="Muchugi A."/>
            <person name="Goodstein D."/>
            <person name="Egesi C.N."/>
            <person name="Featherston J."/>
            <person name="Asfaw A."/>
            <person name="Simpson G.G."/>
            <person name="Dolezel J."/>
            <person name="Hendre P.S."/>
            <person name="Van Deynze A."/>
            <person name="Kumar P.L."/>
            <person name="Obidiegwu J.E."/>
            <person name="Bhattacharjee R."/>
            <person name="Rokhsar D.S."/>
        </authorList>
    </citation>
    <scope>NUCLEOTIDE SEQUENCE [LARGE SCALE GENOMIC DNA]</scope>
    <source>
        <strain evidence="2">cv. TDa95/00328</strain>
    </source>
</reference>
<dbReference type="EMBL" id="CM037021">
    <property type="protein sequence ID" value="KAH7669721.1"/>
    <property type="molecule type" value="Genomic_DNA"/>
</dbReference>
<keyword evidence="1" id="KW-0418">Kinase</keyword>
<protein>
    <submittedName>
        <fullName evidence="1">Non-specific serine/threonine protein kinase protein</fullName>
        <ecNumber evidence="1">2.7.11.1</ecNumber>
    </submittedName>
</protein>
<keyword evidence="2" id="KW-1185">Reference proteome</keyword>
<keyword evidence="1" id="KW-0723">Serine/threonine-protein kinase</keyword>
<organism evidence="1 2">
    <name type="scientific">Dioscorea alata</name>
    <name type="common">Purple yam</name>
    <dbReference type="NCBI Taxonomy" id="55571"/>
    <lineage>
        <taxon>Eukaryota</taxon>
        <taxon>Viridiplantae</taxon>
        <taxon>Streptophyta</taxon>
        <taxon>Embryophyta</taxon>
        <taxon>Tracheophyta</taxon>
        <taxon>Spermatophyta</taxon>
        <taxon>Magnoliopsida</taxon>
        <taxon>Liliopsida</taxon>
        <taxon>Dioscoreales</taxon>
        <taxon>Dioscoreaceae</taxon>
        <taxon>Dioscorea</taxon>
    </lineage>
</organism>
<gene>
    <name evidence="1" type="ORF">IHE45_11G097100</name>
</gene>
<dbReference type="Proteomes" id="UP000827976">
    <property type="component" value="Chromosome 11"/>
</dbReference>